<dbReference type="PANTHER" id="PTHR38598">
    <property type="entry name" value="INNER MEMBRANE PROTEIN YJCH"/>
    <property type="match status" value="1"/>
</dbReference>
<dbReference type="EMBL" id="JDST02000005">
    <property type="protein sequence ID" value="KFB78335.1"/>
    <property type="molecule type" value="Genomic_DNA"/>
</dbReference>
<keyword evidence="1" id="KW-0812">Transmembrane</keyword>
<dbReference type="InterPro" id="IPR052959">
    <property type="entry name" value="Inner_membrane_assoc"/>
</dbReference>
<dbReference type="PANTHER" id="PTHR38598:SF1">
    <property type="entry name" value="INNER MEMBRANE PROTEIN YJCH"/>
    <property type="match status" value="1"/>
</dbReference>
<dbReference type="GO" id="GO:0005886">
    <property type="term" value="C:plasma membrane"/>
    <property type="evidence" value="ECO:0007669"/>
    <property type="project" value="TreeGrafter"/>
</dbReference>
<protein>
    <submittedName>
        <fullName evidence="3">DUF485 domain-containing protein</fullName>
    </submittedName>
    <submittedName>
        <fullName evidence="2">Inner membrane protein YjcH</fullName>
    </submittedName>
</protein>
<sequence>MSTEIYQRILSHPRYAELVRRRKRLAWLLAGSTLGVFFSFVLIVAFKPSILATPVSSAGVTTIAIPLGVAMIVFFWVATGIYVRRASRDFDGLSDQIVQEANQ</sequence>
<evidence type="ECO:0000313" key="4">
    <source>
        <dbReference type="Proteomes" id="UP000021315"/>
    </source>
</evidence>
<name>A0A080MCX0_9PROT</name>
<dbReference type="KEGG" id="acog:HWD57_14960"/>
<dbReference type="Proteomes" id="UP000509684">
    <property type="component" value="Chromosome"/>
</dbReference>
<proteinExistence type="predicted"/>
<dbReference type="InterPro" id="IPR007436">
    <property type="entry name" value="DUF485"/>
</dbReference>
<dbReference type="EMBL" id="CP058708">
    <property type="protein sequence ID" value="QLH50947.1"/>
    <property type="molecule type" value="Genomic_DNA"/>
</dbReference>
<accession>A0A7D5NCA0</accession>
<organism evidence="2 4">
    <name type="scientific">Candidatus Accumulibacter cognatus</name>
    <dbReference type="NCBI Taxonomy" id="2954383"/>
    <lineage>
        <taxon>Bacteria</taxon>
        <taxon>Pseudomonadati</taxon>
        <taxon>Pseudomonadota</taxon>
        <taxon>Betaproteobacteria</taxon>
        <taxon>Candidatus Accumulibacter</taxon>
    </lineage>
</organism>
<feature type="transmembrane region" description="Helical" evidence="1">
    <location>
        <begin position="25"/>
        <end position="46"/>
    </location>
</feature>
<dbReference type="Pfam" id="PF04341">
    <property type="entry name" value="DUF485"/>
    <property type="match status" value="1"/>
</dbReference>
<reference evidence="3 5" key="2">
    <citation type="journal article" date="2019" name="Microbiome">
        <title>Annotated bacterial chromosomes from frame-shift-corrected long-read metagenomic data.</title>
        <authorList>
            <person name="Arumugam K."/>
            <person name="Bagci C."/>
            <person name="Bessarab I."/>
            <person name="Beier S."/>
            <person name="Buchfink B."/>
            <person name="Gorska A."/>
            <person name="Qiu G."/>
            <person name="Huson D.H."/>
            <person name="Williams R.B.H."/>
        </authorList>
    </citation>
    <scope>NUCLEOTIDE SEQUENCE [LARGE SCALE GENOMIC DNA]</scope>
    <source>
        <strain evidence="3">SSA1</strain>
    </source>
</reference>
<keyword evidence="4" id="KW-1185">Reference proteome</keyword>
<reference evidence="2 4" key="1">
    <citation type="submission" date="2014-02" db="EMBL/GenBank/DDBJ databases">
        <title>Expanding our view of genomic diversity in Candidatus Accumulibacter clades.</title>
        <authorList>
            <person name="Skennerton C.T."/>
            <person name="Barr J.J."/>
            <person name="Slater F.R."/>
            <person name="Bond P.L."/>
            <person name="Tyson G.W."/>
        </authorList>
    </citation>
    <scope>NUCLEOTIDE SEQUENCE [LARGE SCALE GENOMIC DNA]</scope>
    <source>
        <strain evidence="4">SK-02</strain>
    </source>
</reference>
<dbReference type="STRING" id="1453999.AW06_000286"/>
<evidence type="ECO:0000256" key="1">
    <source>
        <dbReference type="SAM" id="Phobius"/>
    </source>
</evidence>
<keyword evidence="1" id="KW-0472">Membrane</keyword>
<gene>
    <name evidence="2" type="primary">yjcH_1</name>
    <name evidence="2" type="ORF">AW06_000286</name>
    <name evidence="3" type="ORF">HWD57_14960</name>
</gene>
<reference evidence="3" key="3">
    <citation type="submission" date="2020-06" db="EMBL/GenBank/DDBJ databases">
        <authorList>
            <person name="Arumugam K."/>
            <person name="Besarab I."/>
            <person name="Haryono M."/>
            <person name="Bagci C."/>
            <person name="Beier S."/>
            <person name="Buchfink B."/>
            <person name="Gorska A."/>
            <person name="Qiu G."/>
            <person name="Huson D.H."/>
            <person name="Williams R.B."/>
        </authorList>
    </citation>
    <scope>NUCLEOTIDE SEQUENCE</scope>
    <source>
        <strain evidence="3">SSA1</strain>
    </source>
</reference>
<evidence type="ECO:0000313" key="2">
    <source>
        <dbReference type="EMBL" id="KFB78335.1"/>
    </source>
</evidence>
<dbReference type="RefSeq" id="WP_034944453.1">
    <property type="nucleotide sequence ID" value="NZ_JDST02000005.1"/>
</dbReference>
<evidence type="ECO:0000313" key="5">
    <source>
        <dbReference type="Proteomes" id="UP000509684"/>
    </source>
</evidence>
<dbReference type="Proteomes" id="UP000021315">
    <property type="component" value="Unassembled WGS sequence"/>
</dbReference>
<evidence type="ECO:0000313" key="3">
    <source>
        <dbReference type="EMBL" id="QLH50947.1"/>
    </source>
</evidence>
<keyword evidence="1" id="KW-1133">Transmembrane helix</keyword>
<dbReference type="AlphaFoldDB" id="A0A080MCX0"/>
<accession>A0A080MCX0</accession>
<feature type="transmembrane region" description="Helical" evidence="1">
    <location>
        <begin position="58"/>
        <end position="83"/>
    </location>
</feature>